<reference evidence="1" key="1">
    <citation type="submission" date="2021-01" db="EMBL/GenBank/DDBJ databases">
        <authorList>
            <person name="Corre E."/>
            <person name="Pelletier E."/>
            <person name="Niang G."/>
            <person name="Scheremetjew M."/>
            <person name="Finn R."/>
            <person name="Kale V."/>
            <person name="Holt S."/>
            <person name="Cochrane G."/>
            <person name="Meng A."/>
            <person name="Brown T."/>
            <person name="Cohen L."/>
        </authorList>
    </citation>
    <scope>NUCLEOTIDE SEQUENCE</scope>
    <source>
        <strain evidence="1">Grappler Inlet BC</strain>
    </source>
</reference>
<dbReference type="InterPro" id="IPR036412">
    <property type="entry name" value="HAD-like_sf"/>
</dbReference>
<accession>A0A7S2VU79</accession>
<sequence length="122" mass="13575">MVYPTVAGFVSLFLTSAEIFPLSSRDVKFHVNVSKGGNAGLKYMLPPAYHMLREQNMSLDLTKIVLVGDDLSTDIVFGNAAGMKTVFVDSTGVHRRRDLRNWPSKPFCSVRNLKNLVSLLDE</sequence>
<dbReference type="InterPro" id="IPR023214">
    <property type="entry name" value="HAD_sf"/>
</dbReference>
<dbReference type="Gene3D" id="3.40.50.1000">
    <property type="entry name" value="HAD superfamily/HAD-like"/>
    <property type="match status" value="1"/>
</dbReference>
<dbReference type="EMBL" id="HBHB01001628">
    <property type="protein sequence ID" value="CAD9649390.1"/>
    <property type="molecule type" value="Transcribed_RNA"/>
</dbReference>
<organism evidence="1">
    <name type="scientific">Lankesteria abbotti</name>
    <dbReference type="NCBI Taxonomy" id="340204"/>
    <lineage>
        <taxon>Eukaryota</taxon>
        <taxon>Sar</taxon>
        <taxon>Alveolata</taxon>
        <taxon>Apicomplexa</taxon>
        <taxon>Conoidasida</taxon>
        <taxon>Gregarinasina</taxon>
        <taxon>Eugregarinorida</taxon>
        <taxon>Lecudinidae</taxon>
        <taxon>Lankesteria</taxon>
    </lineage>
</organism>
<dbReference type="SUPFAM" id="SSF56784">
    <property type="entry name" value="HAD-like"/>
    <property type="match status" value="1"/>
</dbReference>
<evidence type="ECO:0000313" key="1">
    <source>
        <dbReference type="EMBL" id="CAD9649390.1"/>
    </source>
</evidence>
<dbReference type="Pfam" id="PF13242">
    <property type="entry name" value="Hydrolase_like"/>
    <property type="match status" value="1"/>
</dbReference>
<gene>
    <name evidence="1" type="ORF">LABB0372_LOCUS767</name>
</gene>
<proteinExistence type="predicted"/>
<dbReference type="AlphaFoldDB" id="A0A7S2VU79"/>
<name>A0A7S2VU79_9APIC</name>
<protein>
    <submittedName>
        <fullName evidence="1">Uncharacterized protein</fullName>
    </submittedName>
</protein>